<proteinExistence type="predicted"/>
<keyword evidence="1" id="KW-0611">Plant defense</keyword>
<evidence type="ECO:0000313" key="4">
    <source>
        <dbReference type="EMBL" id="KAF5447206.1"/>
    </source>
</evidence>
<feature type="compositionally biased region" description="Low complexity" evidence="2">
    <location>
        <begin position="37"/>
        <end position="50"/>
    </location>
</feature>
<dbReference type="Proteomes" id="UP000619265">
    <property type="component" value="Unassembled WGS sequence"/>
</dbReference>
<evidence type="ECO:0000256" key="1">
    <source>
        <dbReference type="ARBA" id="ARBA00022821"/>
    </source>
</evidence>
<dbReference type="InterPro" id="IPR050905">
    <property type="entry name" value="Plant_NBS-LRR"/>
</dbReference>
<evidence type="ECO:0000313" key="5">
    <source>
        <dbReference type="Proteomes" id="UP000619265"/>
    </source>
</evidence>
<dbReference type="PANTHER" id="PTHR33463:SF203">
    <property type="entry name" value="AAA+ ATPASE DOMAIN-CONTAINING PROTEIN"/>
    <property type="match status" value="1"/>
</dbReference>
<gene>
    <name evidence="4" type="ORF">F2P56_032775</name>
</gene>
<dbReference type="Pfam" id="PF23247">
    <property type="entry name" value="LRR_RPS2"/>
    <property type="match status" value="1"/>
</dbReference>
<sequence>MDTKLDSRVVRDSPDFLGGCLESCVPHRKNYKPVVVSDQSISKRSKGSSSVGRTKHFNRGQIPNDPATTQVTLTKQEQSVTEETDNQVKIWSLIQSNLVESLQNLERLDVTACDLLEVIFQLEGLLVEESQLVFDNLTELSLFSLSKLVHIWKKGPQQIRGFGNLKVLRVEGCGSLKYLFSPFVAKLLVKLEKMEVSKCKEMDKIHAKGLGGEEEESEVIVFPRVNSLSLKDLPKLECFCNEANAFEWPSLETIRIVRCNSLKMFVPKEMKTPNLQGVYTDDDSETLQPMIIKGKIQQSPIEMIYAWVMPNVDDVWTKALWTRANIDRFLVMPNHSRVSDHLFLTKSVTSQDKKRLATTSLEKEGKRSRSERAVTYDVPNFCLGCNGDLERWEMQHMDGL</sequence>
<dbReference type="InterPro" id="IPR057135">
    <property type="entry name" value="At4g27190-like_LRR"/>
</dbReference>
<protein>
    <recommendedName>
        <fullName evidence="3">Disease resistance protein At4g27190-like leucine-rich repeats domain-containing protein</fullName>
    </recommendedName>
</protein>
<feature type="region of interest" description="Disordered" evidence="2">
    <location>
        <begin position="36"/>
        <end position="67"/>
    </location>
</feature>
<reference evidence="4" key="2">
    <citation type="submission" date="2020-03" db="EMBL/GenBank/DDBJ databases">
        <title>Walnut 2.0.</title>
        <authorList>
            <person name="Marrano A."/>
            <person name="Britton M."/>
            <person name="Zimin A.V."/>
            <person name="Zaini P.A."/>
            <person name="Workman R."/>
            <person name="Puiu D."/>
            <person name="Bianco L."/>
            <person name="Allen B.J."/>
            <person name="Troggio M."/>
            <person name="Leslie C.A."/>
            <person name="Timp W."/>
            <person name="Dendekar A."/>
            <person name="Salzberg S.L."/>
            <person name="Neale D.B."/>
        </authorList>
    </citation>
    <scope>NUCLEOTIDE SEQUENCE</scope>
    <source>
        <tissue evidence="4">Leaves</tissue>
    </source>
</reference>
<name>A0A833WX21_JUGRE</name>
<dbReference type="SUPFAM" id="SSF52047">
    <property type="entry name" value="RNI-like"/>
    <property type="match status" value="1"/>
</dbReference>
<dbReference type="EMBL" id="LIHL02000014">
    <property type="protein sequence ID" value="KAF5447206.1"/>
    <property type="molecule type" value="Genomic_DNA"/>
</dbReference>
<dbReference type="Gene3D" id="3.80.10.10">
    <property type="entry name" value="Ribonuclease Inhibitor"/>
    <property type="match status" value="1"/>
</dbReference>
<evidence type="ECO:0000259" key="3">
    <source>
        <dbReference type="Pfam" id="PF23247"/>
    </source>
</evidence>
<comment type="caution">
    <text evidence="4">The sequence shown here is derived from an EMBL/GenBank/DDBJ whole genome shotgun (WGS) entry which is preliminary data.</text>
</comment>
<dbReference type="InterPro" id="IPR032675">
    <property type="entry name" value="LRR_dom_sf"/>
</dbReference>
<dbReference type="Gramene" id="Jr14_13860_p1">
    <property type="protein sequence ID" value="cds.Jr14_13860_p1"/>
    <property type="gene ID" value="Jr14_13860"/>
</dbReference>
<feature type="domain" description="Disease resistance protein At4g27190-like leucine-rich repeats" evidence="3">
    <location>
        <begin position="92"/>
        <end position="200"/>
    </location>
</feature>
<accession>A0A833WX21</accession>
<evidence type="ECO:0000256" key="2">
    <source>
        <dbReference type="SAM" id="MobiDB-lite"/>
    </source>
</evidence>
<organism evidence="4 5">
    <name type="scientific">Juglans regia</name>
    <name type="common">English walnut</name>
    <dbReference type="NCBI Taxonomy" id="51240"/>
    <lineage>
        <taxon>Eukaryota</taxon>
        <taxon>Viridiplantae</taxon>
        <taxon>Streptophyta</taxon>
        <taxon>Embryophyta</taxon>
        <taxon>Tracheophyta</taxon>
        <taxon>Spermatophyta</taxon>
        <taxon>Magnoliopsida</taxon>
        <taxon>eudicotyledons</taxon>
        <taxon>Gunneridae</taxon>
        <taxon>Pentapetalae</taxon>
        <taxon>rosids</taxon>
        <taxon>fabids</taxon>
        <taxon>Fagales</taxon>
        <taxon>Juglandaceae</taxon>
        <taxon>Juglans</taxon>
    </lineage>
</organism>
<reference evidence="4" key="1">
    <citation type="submission" date="2015-10" db="EMBL/GenBank/DDBJ databases">
        <authorList>
            <person name="Martinez-Garcia P.J."/>
            <person name="Crepeau M.W."/>
            <person name="Puiu D."/>
            <person name="Gonzalez-Ibeas D."/>
            <person name="Whalen J."/>
            <person name="Stevens K."/>
            <person name="Paul R."/>
            <person name="Butterfield T."/>
            <person name="Britton M."/>
            <person name="Reagan R."/>
            <person name="Chakraborty S."/>
            <person name="Walawage S.L."/>
            <person name="Vasquez-Gross H.A."/>
            <person name="Cardeno C."/>
            <person name="Famula R."/>
            <person name="Pratt K."/>
            <person name="Kuruganti S."/>
            <person name="Aradhya M.K."/>
            <person name="Leslie C.A."/>
            <person name="Dandekar A.M."/>
            <person name="Salzberg S.L."/>
            <person name="Wegrzyn J.L."/>
            <person name="Langley C.H."/>
            <person name="Neale D.B."/>
        </authorList>
    </citation>
    <scope>NUCLEOTIDE SEQUENCE</scope>
    <source>
        <tissue evidence="4">Leaves</tissue>
    </source>
</reference>
<dbReference type="AlphaFoldDB" id="A0A833WX21"/>
<dbReference type="PANTHER" id="PTHR33463">
    <property type="entry name" value="NB-ARC DOMAIN-CONTAINING PROTEIN-RELATED"/>
    <property type="match status" value="1"/>
</dbReference>